<comment type="similarity">
    <text evidence="1">Belongs to the LysR transcriptional regulatory family.</text>
</comment>
<gene>
    <name evidence="8" type="ORF">DY926_11365</name>
</gene>
<evidence type="ECO:0000256" key="1">
    <source>
        <dbReference type="ARBA" id="ARBA00009437"/>
    </source>
</evidence>
<dbReference type="RefSeq" id="WP_116703478.1">
    <property type="nucleotide sequence ID" value="NZ_QUWV01000096.1"/>
</dbReference>
<keyword evidence="4" id="KW-0010">Activator</keyword>
<dbReference type="InterPro" id="IPR036390">
    <property type="entry name" value="WH_DNA-bd_sf"/>
</dbReference>
<dbReference type="Gene3D" id="3.40.190.10">
    <property type="entry name" value="Periplasmic binding protein-like II"/>
    <property type="match status" value="2"/>
</dbReference>
<name>A0A371YYY6_9PROT</name>
<keyword evidence="9" id="KW-1185">Reference proteome</keyword>
<proteinExistence type="inferred from homology"/>
<dbReference type="GO" id="GO:0032993">
    <property type="term" value="C:protein-DNA complex"/>
    <property type="evidence" value="ECO:0007669"/>
    <property type="project" value="TreeGrafter"/>
</dbReference>
<keyword evidence="3" id="KW-0238">DNA-binding</keyword>
<dbReference type="InterPro" id="IPR036388">
    <property type="entry name" value="WH-like_DNA-bd_sf"/>
</dbReference>
<evidence type="ECO:0000256" key="4">
    <source>
        <dbReference type="ARBA" id="ARBA00023159"/>
    </source>
</evidence>
<comment type="caution">
    <text evidence="8">The sequence shown here is derived from an EMBL/GenBank/DDBJ whole genome shotgun (WGS) entry which is preliminary data.</text>
</comment>
<dbReference type="InterPro" id="IPR005119">
    <property type="entry name" value="LysR_subst-bd"/>
</dbReference>
<dbReference type="OrthoDB" id="9775392at2"/>
<dbReference type="GO" id="GO:0003677">
    <property type="term" value="F:DNA binding"/>
    <property type="evidence" value="ECO:0007669"/>
    <property type="project" value="UniProtKB-KW"/>
</dbReference>
<dbReference type="CDD" id="cd08411">
    <property type="entry name" value="PBP2_OxyR"/>
    <property type="match status" value="1"/>
</dbReference>
<evidence type="ECO:0000259" key="7">
    <source>
        <dbReference type="PROSITE" id="PS50931"/>
    </source>
</evidence>
<dbReference type="SUPFAM" id="SSF53850">
    <property type="entry name" value="Periplasmic binding protein-like II"/>
    <property type="match status" value="1"/>
</dbReference>
<dbReference type="Pfam" id="PF00126">
    <property type="entry name" value="HTH_1"/>
    <property type="match status" value="1"/>
</dbReference>
<evidence type="ECO:0000256" key="3">
    <source>
        <dbReference type="ARBA" id="ARBA00023125"/>
    </source>
</evidence>
<evidence type="ECO:0000313" key="9">
    <source>
        <dbReference type="Proteomes" id="UP000262371"/>
    </source>
</evidence>
<keyword evidence="5" id="KW-0804">Transcription</keyword>
<dbReference type="GO" id="GO:0003700">
    <property type="term" value="F:DNA-binding transcription factor activity"/>
    <property type="evidence" value="ECO:0007669"/>
    <property type="project" value="InterPro"/>
</dbReference>
<dbReference type="EMBL" id="QUWV01000096">
    <property type="protein sequence ID" value="RFD19437.1"/>
    <property type="molecule type" value="Genomic_DNA"/>
</dbReference>
<dbReference type="FunFam" id="1.10.10.10:FF:000001">
    <property type="entry name" value="LysR family transcriptional regulator"/>
    <property type="match status" value="1"/>
</dbReference>
<protein>
    <submittedName>
        <fullName evidence="8">Hydrogen peroxide-inducible genes activator</fullName>
    </submittedName>
</protein>
<dbReference type="AlphaFoldDB" id="A0A371YYY6"/>
<feature type="compositionally biased region" description="Low complexity" evidence="6">
    <location>
        <begin position="317"/>
        <end position="327"/>
    </location>
</feature>
<reference evidence="8 9" key="1">
    <citation type="submission" date="2018-08" db="EMBL/GenBank/DDBJ databases">
        <title>Komagataeibacter sp. AV 382.</title>
        <authorList>
            <person name="Skraban J."/>
            <person name="Trcek J."/>
        </authorList>
    </citation>
    <scope>NUCLEOTIDE SEQUENCE [LARGE SCALE GENOMIC DNA]</scope>
    <source>
        <strain evidence="8 9">AV 382</strain>
    </source>
</reference>
<dbReference type="PRINTS" id="PR00039">
    <property type="entry name" value="HTHLYSR"/>
</dbReference>
<feature type="region of interest" description="Disordered" evidence="6">
    <location>
        <begin position="308"/>
        <end position="327"/>
    </location>
</feature>
<evidence type="ECO:0000313" key="8">
    <source>
        <dbReference type="EMBL" id="RFD19437.1"/>
    </source>
</evidence>
<accession>A0A371YYY6</accession>
<dbReference type="SUPFAM" id="SSF46785">
    <property type="entry name" value="Winged helix' DNA-binding domain"/>
    <property type="match status" value="1"/>
</dbReference>
<dbReference type="PROSITE" id="PS50931">
    <property type="entry name" value="HTH_LYSR"/>
    <property type="match status" value="1"/>
</dbReference>
<evidence type="ECO:0000256" key="5">
    <source>
        <dbReference type="ARBA" id="ARBA00023163"/>
    </source>
</evidence>
<dbReference type="PANTHER" id="PTHR30346:SF26">
    <property type="entry name" value="HYDROGEN PEROXIDE-INDUCIBLE GENES ACTIVATOR"/>
    <property type="match status" value="1"/>
</dbReference>
<keyword evidence="2" id="KW-0805">Transcription regulation</keyword>
<feature type="domain" description="HTH lysR-type" evidence="7">
    <location>
        <begin position="9"/>
        <end position="66"/>
    </location>
</feature>
<dbReference type="PANTHER" id="PTHR30346">
    <property type="entry name" value="TRANSCRIPTIONAL DUAL REGULATOR HCAR-RELATED"/>
    <property type="match status" value="1"/>
</dbReference>
<evidence type="ECO:0000256" key="2">
    <source>
        <dbReference type="ARBA" id="ARBA00023015"/>
    </source>
</evidence>
<dbReference type="Gene3D" id="1.10.10.10">
    <property type="entry name" value="Winged helix-like DNA-binding domain superfamily/Winged helix DNA-binding domain"/>
    <property type="match status" value="1"/>
</dbReference>
<sequence length="327" mass="36111">MTYIPLSGLSLRDIEYVVAVDDLRNFSRAAERCGVSQGGLSEQVRKLETLLGVVLFERSRRRVTLTPEGARLIAMGRDVLTAARAMIEAARVQTGPLEGLLRIGLIATLGPYYVPTLLPLLRRAYPQLRLQLTDSLTNIMLRALRHDELDLVFAVLPVKGDNFHCAPLFEEPFLAAFPADHPLAERPALLMGDLQGPDLLLLEDGHCLRDQALALCGMPIQREQQRLAASLEMLWHMIGAGEGYSLIPRLALRNRSEWADLISLTPIAGANRTIGLVWRATDPRGPAFAEFANFLRENAPEGCRAVSTFATQREDGPTTPDTPDTEK</sequence>
<organism evidence="8 9">
    <name type="scientific">Komagataeibacter melaceti</name>
    <dbReference type="NCBI Taxonomy" id="2766577"/>
    <lineage>
        <taxon>Bacteria</taxon>
        <taxon>Pseudomonadati</taxon>
        <taxon>Pseudomonadota</taxon>
        <taxon>Alphaproteobacteria</taxon>
        <taxon>Acetobacterales</taxon>
        <taxon>Acetobacteraceae</taxon>
        <taxon>Komagataeibacter</taxon>
    </lineage>
</organism>
<dbReference type="Proteomes" id="UP000262371">
    <property type="component" value="Unassembled WGS sequence"/>
</dbReference>
<dbReference type="InterPro" id="IPR000847">
    <property type="entry name" value="LysR_HTH_N"/>
</dbReference>
<dbReference type="Pfam" id="PF03466">
    <property type="entry name" value="LysR_substrate"/>
    <property type="match status" value="1"/>
</dbReference>
<evidence type="ECO:0000256" key="6">
    <source>
        <dbReference type="SAM" id="MobiDB-lite"/>
    </source>
</evidence>